<reference evidence="2" key="1">
    <citation type="submission" date="2014-11" db="EMBL/GenBank/DDBJ databases">
        <authorList>
            <person name="Amaro Gonzalez C."/>
        </authorList>
    </citation>
    <scope>NUCLEOTIDE SEQUENCE</scope>
</reference>
<dbReference type="AlphaFoldDB" id="A0A0E9UYE7"/>
<reference evidence="2" key="2">
    <citation type="journal article" date="2015" name="Fish Shellfish Immunol.">
        <title>Early steps in the European eel (Anguilla anguilla)-Vibrio vulnificus interaction in the gills: Role of the RtxA13 toxin.</title>
        <authorList>
            <person name="Callol A."/>
            <person name="Pajuelo D."/>
            <person name="Ebbesson L."/>
            <person name="Teles M."/>
            <person name="MacKenzie S."/>
            <person name="Amaro C."/>
        </authorList>
    </citation>
    <scope>NUCLEOTIDE SEQUENCE</scope>
</reference>
<sequence length="51" mass="5781">MRLILGRLRAPLTFVHLGLGLTGLFVNNALIQGDLHIRHFTLLDILINIYN</sequence>
<keyword evidence="1" id="KW-0472">Membrane</keyword>
<protein>
    <submittedName>
        <fullName evidence="2">Uncharacterized protein</fullName>
    </submittedName>
</protein>
<proteinExistence type="predicted"/>
<organism evidence="2">
    <name type="scientific">Anguilla anguilla</name>
    <name type="common">European freshwater eel</name>
    <name type="synonym">Muraena anguilla</name>
    <dbReference type="NCBI Taxonomy" id="7936"/>
    <lineage>
        <taxon>Eukaryota</taxon>
        <taxon>Metazoa</taxon>
        <taxon>Chordata</taxon>
        <taxon>Craniata</taxon>
        <taxon>Vertebrata</taxon>
        <taxon>Euteleostomi</taxon>
        <taxon>Actinopterygii</taxon>
        <taxon>Neopterygii</taxon>
        <taxon>Teleostei</taxon>
        <taxon>Anguilliformes</taxon>
        <taxon>Anguillidae</taxon>
        <taxon>Anguilla</taxon>
    </lineage>
</organism>
<keyword evidence="1" id="KW-1133">Transmembrane helix</keyword>
<evidence type="ECO:0000256" key="1">
    <source>
        <dbReference type="SAM" id="Phobius"/>
    </source>
</evidence>
<dbReference type="EMBL" id="GBXM01037755">
    <property type="protein sequence ID" value="JAH70822.1"/>
    <property type="molecule type" value="Transcribed_RNA"/>
</dbReference>
<feature type="transmembrane region" description="Helical" evidence="1">
    <location>
        <begin position="12"/>
        <end position="31"/>
    </location>
</feature>
<keyword evidence="1" id="KW-0812">Transmembrane</keyword>
<evidence type="ECO:0000313" key="2">
    <source>
        <dbReference type="EMBL" id="JAH70822.1"/>
    </source>
</evidence>
<name>A0A0E9UYE7_ANGAN</name>
<accession>A0A0E9UYE7</accession>